<dbReference type="UniPathway" id="UPA00242"/>
<feature type="binding site" evidence="8">
    <location>
        <begin position="78"/>
        <end position="79"/>
    </location>
    <ligand>
        <name>beta-D-galactose</name>
        <dbReference type="ChEBI" id="CHEBI:27667"/>
    </ligand>
</feature>
<dbReference type="Gene3D" id="2.70.98.10">
    <property type="match status" value="1"/>
</dbReference>
<organism evidence="9 10">
    <name type="scientific">Ahrensia marina</name>
    <dbReference type="NCBI Taxonomy" id="1514904"/>
    <lineage>
        <taxon>Bacteria</taxon>
        <taxon>Pseudomonadati</taxon>
        <taxon>Pseudomonadota</taxon>
        <taxon>Alphaproteobacteria</taxon>
        <taxon>Hyphomicrobiales</taxon>
        <taxon>Ahrensiaceae</taxon>
        <taxon>Ahrensia</taxon>
    </lineage>
</organism>
<dbReference type="Proteomes" id="UP000038011">
    <property type="component" value="Unassembled WGS sequence"/>
</dbReference>
<evidence type="ECO:0000256" key="7">
    <source>
        <dbReference type="PIRSR" id="PIRSR005096-2"/>
    </source>
</evidence>
<dbReference type="GO" id="GO:0033499">
    <property type="term" value="P:galactose catabolic process via UDP-galactose, Leloir pathway"/>
    <property type="evidence" value="ECO:0007669"/>
    <property type="project" value="TreeGrafter"/>
</dbReference>
<dbReference type="InterPro" id="IPR008183">
    <property type="entry name" value="Aldose_1/G6P_1-epimerase"/>
</dbReference>
<evidence type="ECO:0000256" key="3">
    <source>
        <dbReference type="ARBA" id="ARBA00023235"/>
    </source>
</evidence>
<evidence type="ECO:0000256" key="2">
    <source>
        <dbReference type="ARBA" id="ARBA00006206"/>
    </source>
</evidence>
<dbReference type="OrthoDB" id="9779408at2"/>
<evidence type="ECO:0000313" key="9">
    <source>
        <dbReference type="EMBL" id="KPB02766.1"/>
    </source>
</evidence>
<dbReference type="STRING" id="1514904.SU32_00295"/>
<dbReference type="InterPro" id="IPR047215">
    <property type="entry name" value="Galactose_mutarotase-like"/>
</dbReference>
<comment type="caution">
    <text evidence="9">The sequence shown here is derived from an EMBL/GenBank/DDBJ whole genome shotgun (WGS) entry which is preliminary data.</text>
</comment>
<dbReference type="EMBL" id="JXMU01000001">
    <property type="protein sequence ID" value="KPB02766.1"/>
    <property type="molecule type" value="Genomic_DNA"/>
</dbReference>
<dbReference type="EC" id="5.1.3.3" evidence="5"/>
<dbReference type="PANTHER" id="PTHR10091">
    <property type="entry name" value="ALDOSE-1-EPIMERASE"/>
    <property type="match status" value="1"/>
</dbReference>
<feature type="active site" description="Proton donor" evidence="6">
    <location>
        <position position="176"/>
    </location>
</feature>
<dbReference type="InterPro" id="IPR015443">
    <property type="entry name" value="Aldose_1-epimerase"/>
</dbReference>
<comment type="catalytic activity">
    <reaction evidence="5">
        <text>alpha-D-glucose = beta-D-glucose</text>
        <dbReference type="Rhea" id="RHEA:10264"/>
        <dbReference type="ChEBI" id="CHEBI:15903"/>
        <dbReference type="ChEBI" id="CHEBI:17925"/>
        <dbReference type="EC" id="5.1.3.3"/>
    </reaction>
</comment>
<dbReference type="InterPro" id="IPR014718">
    <property type="entry name" value="GH-type_carb-bd"/>
</dbReference>
<dbReference type="RefSeq" id="WP_053997322.1">
    <property type="nucleotide sequence ID" value="NZ_JXMU01000001.1"/>
</dbReference>
<dbReference type="GO" id="GO:0004034">
    <property type="term" value="F:aldose 1-epimerase activity"/>
    <property type="evidence" value="ECO:0007669"/>
    <property type="project" value="UniProtKB-EC"/>
</dbReference>
<dbReference type="GO" id="GO:0006006">
    <property type="term" value="P:glucose metabolic process"/>
    <property type="evidence" value="ECO:0007669"/>
    <property type="project" value="TreeGrafter"/>
</dbReference>
<comment type="similarity">
    <text evidence="2 5">Belongs to the aldose epimerase family.</text>
</comment>
<proteinExistence type="inferred from homology"/>
<keyword evidence="4 5" id="KW-0119">Carbohydrate metabolism</keyword>
<dbReference type="PATRIC" id="fig|1514904.3.peg.60"/>
<dbReference type="PIRSF" id="PIRSF005096">
    <property type="entry name" value="GALM"/>
    <property type="match status" value="1"/>
</dbReference>
<feature type="binding site" evidence="7">
    <location>
        <position position="237"/>
    </location>
    <ligand>
        <name>beta-D-galactose</name>
        <dbReference type="ChEBI" id="CHEBI:27667"/>
    </ligand>
</feature>
<evidence type="ECO:0000256" key="6">
    <source>
        <dbReference type="PIRSR" id="PIRSR005096-1"/>
    </source>
</evidence>
<dbReference type="GO" id="GO:0030246">
    <property type="term" value="F:carbohydrate binding"/>
    <property type="evidence" value="ECO:0007669"/>
    <property type="project" value="InterPro"/>
</dbReference>
<dbReference type="PANTHER" id="PTHR10091:SF49">
    <property type="entry name" value="ALDOSE 1-EPIMERASE"/>
    <property type="match status" value="1"/>
</dbReference>
<dbReference type="CDD" id="cd09019">
    <property type="entry name" value="galactose_mutarotase_like"/>
    <property type="match status" value="1"/>
</dbReference>
<protein>
    <recommendedName>
        <fullName evidence="5">Aldose 1-epimerase</fullName>
        <ecNumber evidence="5">5.1.3.3</ecNumber>
    </recommendedName>
</protein>
<dbReference type="NCBIfam" id="NF008277">
    <property type="entry name" value="PRK11055.1"/>
    <property type="match status" value="1"/>
</dbReference>
<feature type="binding site" evidence="8">
    <location>
        <begin position="176"/>
        <end position="178"/>
    </location>
    <ligand>
        <name>beta-D-galactose</name>
        <dbReference type="ChEBI" id="CHEBI:27667"/>
    </ligand>
</feature>
<dbReference type="SUPFAM" id="SSF74650">
    <property type="entry name" value="Galactose mutarotase-like"/>
    <property type="match status" value="1"/>
</dbReference>
<evidence type="ECO:0000313" key="10">
    <source>
        <dbReference type="Proteomes" id="UP000038011"/>
    </source>
</evidence>
<gene>
    <name evidence="9" type="ORF">SU32_00295</name>
</gene>
<name>A0A0M9GQ49_9HYPH</name>
<keyword evidence="10" id="KW-1185">Reference proteome</keyword>
<feature type="active site" description="Proton acceptor" evidence="6">
    <location>
        <position position="302"/>
    </location>
</feature>
<dbReference type="AlphaFoldDB" id="A0A0M9GQ49"/>
<dbReference type="InterPro" id="IPR011013">
    <property type="entry name" value="Gal_mutarotase_sf_dom"/>
</dbReference>
<evidence type="ECO:0000256" key="5">
    <source>
        <dbReference type="PIRNR" id="PIRNR005096"/>
    </source>
</evidence>
<reference evidence="9 10" key="1">
    <citation type="submission" date="2015-01" db="EMBL/GenBank/DDBJ databases">
        <title>Ahrensia donghaiensis sp. nov., a novel dimethylsulphoniopropionate-cleavage bacterium isolated from seawater and emended descriptions of the genus Ahrensia and Ahrensia kielensis.</title>
        <authorList>
            <person name="Liu J."/>
        </authorList>
    </citation>
    <scope>NUCLEOTIDE SEQUENCE [LARGE SCALE GENOMIC DNA]</scope>
    <source>
        <strain evidence="9 10">LZD062</strain>
    </source>
</reference>
<accession>A0A0M9GQ49</accession>
<sequence length="339" mass="36938">MLEAANIEDWGTTKKGSPVKRIKLRNGALTASIITYGAAVQDLRLQGHDAPLVLGFDTLSAYENNRTFFGAIVGRCANRVSNGKCQIAGVEYNLARGEGDVHHLHGGPDGFFSRCWDIVDVSDSSVTLEIVSADGDQGYPGNLTAQCIYKLTDDNALSIELVAQSDQPTLCNLVNHNYFNLEDGGLNDINLHRLRVDAERYLVSDDTNAPTGEIADVSHTLFDFRGLRPIGDFKNYDHNFCLADTRRSLTEVARLVAPSSGVEMDVLTTEPGVHVYGSGSLSVSDAGLDSLTYKQGAGICLETQIWPDAINHTAFPEVVLMPDETLTQHTLYRFTRAGE</sequence>
<evidence type="ECO:0000256" key="4">
    <source>
        <dbReference type="ARBA" id="ARBA00023277"/>
    </source>
</evidence>
<keyword evidence="3 5" id="KW-0413">Isomerase</keyword>
<dbReference type="Pfam" id="PF01263">
    <property type="entry name" value="Aldose_epim"/>
    <property type="match status" value="1"/>
</dbReference>
<evidence type="ECO:0000256" key="1">
    <source>
        <dbReference type="ARBA" id="ARBA00005028"/>
    </source>
</evidence>
<comment type="pathway">
    <text evidence="1 5">Carbohydrate metabolism; hexose metabolism.</text>
</comment>
<evidence type="ECO:0000256" key="8">
    <source>
        <dbReference type="PIRSR" id="PIRSR005096-3"/>
    </source>
</evidence>